<sequence length="234" mass="25533">MTFRTMRARTSLLATGALLSGAAFAADAPATATFDLAGGNLMAVLRPSAGENKTDEDLRPYGKVSLVLEDGREVEVETSWYRYLGDMHIRLVFDGPQKMQSASPEDLARLRLDPQGAVQLAVANLRRVYGEPQARPWTGGLMQVQGRASDLSSSYFLDREFWLAQQALHPQGLVAAVPRHGGLVYAPADDAQAVERLRFSAVALYAGSPRGRVSSALYLFKDGRWSVFQPPLAH</sequence>
<dbReference type="EMBL" id="CP000245">
    <property type="protein sequence ID" value="AEG93477.1"/>
    <property type="molecule type" value="Genomic_DNA"/>
</dbReference>
<accession>F5Y176</accession>
<evidence type="ECO:0000313" key="2">
    <source>
        <dbReference type="EMBL" id="AEG93477.1"/>
    </source>
</evidence>
<dbReference type="eggNOG" id="ENOG5032VCD">
    <property type="taxonomic scope" value="Bacteria"/>
</dbReference>
<dbReference type="AlphaFoldDB" id="F5Y176"/>
<name>F5Y176_RAMTT</name>
<feature type="chain" id="PRO_5003335488" evidence="1">
    <location>
        <begin position="26"/>
        <end position="234"/>
    </location>
</feature>
<keyword evidence="1" id="KW-0732">Signal</keyword>
<evidence type="ECO:0000256" key="1">
    <source>
        <dbReference type="SAM" id="SignalP"/>
    </source>
</evidence>
<reference evidence="3" key="1">
    <citation type="submission" date="2006-01" db="EMBL/GenBank/DDBJ databases">
        <title>Genome of the cyst-dividing bacterium Ramlibacter tataouinensis.</title>
        <authorList>
            <person name="Barakat M."/>
            <person name="Ortet P."/>
            <person name="De Luca G."/>
            <person name="Jourlin-Castelli C."/>
            <person name="Ansaldi M."/>
            <person name="Py B."/>
            <person name="Fichant G."/>
            <person name="Coutinho P."/>
            <person name="Voulhoux R."/>
            <person name="Bastien O."/>
            <person name="Roy S."/>
            <person name="Marechal E."/>
            <person name="Henrissat B."/>
            <person name="Quentin Y."/>
            <person name="Noirot P."/>
            <person name="Filloux A."/>
            <person name="Mejean V."/>
            <person name="DuBow M."/>
            <person name="Barras F."/>
            <person name="Heulin T."/>
        </authorList>
    </citation>
    <scope>NUCLEOTIDE SEQUENCE [LARGE SCALE GENOMIC DNA]</scope>
    <source>
        <strain evidence="3">ATCC BAA-407 / DSM 14655 / LMG 21543 / TTB310</strain>
    </source>
</reference>
<keyword evidence="3" id="KW-1185">Reference proteome</keyword>
<evidence type="ECO:0000313" key="3">
    <source>
        <dbReference type="Proteomes" id="UP000008385"/>
    </source>
</evidence>
<dbReference type="STRING" id="365046.Rta_23790"/>
<dbReference type="HOGENOM" id="CLU_1184283_0_0_4"/>
<dbReference type="Proteomes" id="UP000008385">
    <property type="component" value="Chromosome"/>
</dbReference>
<feature type="signal peptide" evidence="1">
    <location>
        <begin position="1"/>
        <end position="25"/>
    </location>
</feature>
<reference evidence="2 3" key="2">
    <citation type="journal article" date="2011" name="PLoS ONE">
        <title>The Cyst-Dividing Bacterium Ramlibacter tataouinensis TTB310 Genome Reveals a Well-Stocked Toolbox for Adaptation to a Desert Environment.</title>
        <authorList>
            <person name="De Luca G."/>
            <person name="Barakat M."/>
            <person name="Ortet P."/>
            <person name="Fochesato S."/>
            <person name="Jourlin-Castelli C."/>
            <person name="Ansaldi M."/>
            <person name="Py B."/>
            <person name="Fichant G."/>
            <person name="Coutinho P.M."/>
            <person name="Voulhoux R."/>
            <person name="Bastien O."/>
            <person name="Marechal E."/>
            <person name="Henrissat B."/>
            <person name="Quentin Y."/>
            <person name="Noirot P."/>
            <person name="Filloux A."/>
            <person name="Mejean V."/>
            <person name="Dubow M.S."/>
            <person name="Barras F."/>
            <person name="Barbe V."/>
            <person name="Weissenbach J."/>
            <person name="Mihalcescu I."/>
            <person name="Vermeglio A."/>
            <person name="Achouak W."/>
            <person name="Heulin T."/>
        </authorList>
    </citation>
    <scope>NUCLEOTIDE SEQUENCE [LARGE SCALE GENOMIC DNA]</scope>
    <source>
        <strain evidence="3">ATCC BAA-407 / DSM 14655 / LMG 21543 / TTB310</strain>
    </source>
</reference>
<protein>
    <submittedName>
        <fullName evidence="2">Uncharacterized protein</fullName>
    </submittedName>
</protein>
<gene>
    <name evidence="2" type="ordered locus">Rta_23790</name>
</gene>
<proteinExistence type="predicted"/>
<dbReference type="KEGG" id="rta:Rta_23790"/>
<organism evidence="2 3">
    <name type="scientific">Ramlibacter tataouinensis (strain ATCC BAA-407 / DSM 14655 / LMG 21543 / TTB310)</name>
    <dbReference type="NCBI Taxonomy" id="365046"/>
    <lineage>
        <taxon>Bacteria</taxon>
        <taxon>Pseudomonadati</taxon>
        <taxon>Pseudomonadota</taxon>
        <taxon>Betaproteobacteria</taxon>
        <taxon>Burkholderiales</taxon>
        <taxon>Comamonadaceae</taxon>
        <taxon>Ramlibacter</taxon>
    </lineage>
</organism>